<evidence type="ECO:0000256" key="1">
    <source>
        <dbReference type="ARBA" id="ARBA00004613"/>
    </source>
</evidence>
<name>A0A091E0Y9_FUKDA</name>
<evidence type="ECO:0000259" key="8">
    <source>
        <dbReference type="Pfam" id="PF13841"/>
    </source>
</evidence>
<evidence type="ECO:0000256" key="7">
    <source>
        <dbReference type="SAM" id="MobiDB-lite"/>
    </source>
</evidence>
<evidence type="ECO:0000256" key="3">
    <source>
        <dbReference type="ARBA" id="ARBA00022525"/>
    </source>
</evidence>
<comment type="similarity">
    <text evidence="2 6">Belongs to the beta-defensin family.</text>
</comment>
<feature type="domain" description="Beta-defensin" evidence="8">
    <location>
        <begin position="27"/>
        <end position="55"/>
    </location>
</feature>
<evidence type="ECO:0000313" key="9">
    <source>
        <dbReference type="EMBL" id="KFO38049.1"/>
    </source>
</evidence>
<feature type="region of interest" description="Disordered" evidence="7">
    <location>
        <begin position="67"/>
        <end position="130"/>
    </location>
</feature>
<organism evidence="9 10">
    <name type="scientific">Fukomys damarensis</name>
    <name type="common">Damaraland mole rat</name>
    <name type="synonym">Cryptomys damarensis</name>
    <dbReference type="NCBI Taxonomy" id="885580"/>
    <lineage>
        <taxon>Eukaryota</taxon>
        <taxon>Metazoa</taxon>
        <taxon>Chordata</taxon>
        <taxon>Craniata</taxon>
        <taxon>Vertebrata</taxon>
        <taxon>Euteleostomi</taxon>
        <taxon>Mammalia</taxon>
        <taxon>Eutheria</taxon>
        <taxon>Euarchontoglires</taxon>
        <taxon>Glires</taxon>
        <taxon>Rodentia</taxon>
        <taxon>Hystricomorpha</taxon>
        <taxon>Bathyergidae</taxon>
        <taxon>Fukomys</taxon>
    </lineage>
</organism>
<keyword evidence="3 6" id="KW-0964">Secreted</keyword>
<comment type="function">
    <text evidence="6">Has antibacterial activity.</text>
</comment>
<sequence>MKTFLLICAVLFSLAPGRSDLEVDRVCGYGTARCRRKCKSQERKISRCPNTYTCCLKAWAYSSLNINRPSLQGRPPEPSGSPEQPGARSGRQRGLLSSSGQSHHPRGRPWSTGSRLRPPACSLLDLGVEQ</sequence>
<evidence type="ECO:0000256" key="4">
    <source>
        <dbReference type="ARBA" id="ARBA00022729"/>
    </source>
</evidence>
<feature type="signal peptide" evidence="6">
    <location>
        <begin position="1"/>
        <end position="19"/>
    </location>
</feature>
<evidence type="ECO:0000313" key="10">
    <source>
        <dbReference type="Proteomes" id="UP000028990"/>
    </source>
</evidence>
<keyword evidence="6" id="KW-0929">Antimicrobial</keyword>
<dbReference type="InterPro" id="IPR025933">
    <property type="entry name" value="Beta_defensin_dom"/>
</dbReference>
<keyword evidence="5" id="KW-1015">Disulfide bond</keyword>
<keyword evidence="10" id="KW-1185">Reference proteome</keyword>
<evidence type="ECO:0000256" key="5">
    <source>
        <dbReference type="ARBA" id="ARBA00023157"/>
    </source>
</evidence>
<keyword evidence="4 6" id="KW-0732">Signal</keyword>
<dbReference type="Proteomes" id="UP000028990">
    <property type="component" value="Unassembled WGS sequence"/>
</dbReference>
<keyword evidence="6" id="KW-0044">Antibiotic</keyword>
<keyword evidence="6" id="KW-0211">Defensin</keyword>
<reference evidence="9 10" key="1">
    <citation type="submission" date="2013-11" db="EMBL/GenBank/DDBJ databases">
        <title>The Damaraland mole rat (Fukomys damarensis) genome and evolution of African mole rats.</title>
        <authorList>
            <person name="Gladyshev V.N."/>
            <person name="Fang X."/>
        </authorList>
    </citation>
    <scope>NUCLEOTIDE SEQUENCE [LARGE SCALE GENOMIC DNA]</scope>
    <source>
        <tissue evidence="9">Liver</tissue>
    </source>
</reference>
<dbReference type="GO" id="GO:0042742">
    <property type="term" value="P:defense response to bacterium"/>
    <property type="evidence" value="ECO:0007669"/>
    <property type="project" value="UniProtKB-UniRule"/>
</dbReference>
<dbReference type="GO" id="GO:0005576">
    <property type="term" value="C:extracellular region"/>
    <property type="evidence" value="ECO:0007669"/>
    <property type="project" value="UniProtKB-SubCell"/>
</dbReference>
<feature type="chain" id="PRO_5005106933" description="Beta-defensin" evidence="6">
    <location>
        <begin position="20"/>
        <end position="130"/>
    </location>
</feature>
<dbReference type="AlphaFoldDB" id="A0A091E0Y9"/>
<dbReference type="GO" id="GO:0045087">
    <property type="term" value="P:innate immune response"/>
    <property type="evidence" value="ECO:0007669"/>
    <property type="project" value="InterPro"/>
</dbReference>
<gene>
    <name evidence="9" type="ORF">H920_00444</name>
</gene>
<feature type="compositionally biased region" description="Low complexity" evidence="7">
    <location>
        <begin position="80"/>
        <end position="102"/>
    </location>
</feature>
<proteinExistence type="inferred from homology"/>
<accession>A0A091E0Y9</accession>
<evidence type="ECO:0000256" key="2">
    <source>
        <dbReference type="ARBA" id="ARBA00007371"/>
    </source>
</evidence>
<dbReference type="Pfam" id="PF13841">
    <property type="entry name" value="Defensin_beta_2"/>
    <property type="match status" value="1"/>
</dbReference>
<comment type="subcellular location">
    <subcellularLocation>
        <location evidence="1 6">Secreted</location>
    </subcellularLocation>
</comment>
<protein>
    <recommendedName>
        <fullName evidence="6">Beta-defensin</fullName>
    </recommendedName>
</protein>
<dbReference type="EMBL" id="KN120636">
    <property type="protein sequence ID" value="KFO38049.1"/>
    <property type="molecule type" value="Genomic_DNA"/>
</dbReference>
<evidence type="ECO:0000256" key="6">
    <source>
        <dbReference type="RuleBase" id="RU231113"/>
    </source>
</evidence>